<keyword evidence="2" id="KW-0285">Flavoprotein</keyword>
<keyword evidence="3" id="KW-0274">FAD</keyword>
<dbReference type="PRINTS" id="PR00420">
    <property type="entry name" value="RNGMNOXGNASE"/>
</dbReference>
<dbReference type="Proteomes" id="UP000799777">
    <property type="component" value="Unassembled WGS sequence"/>
</dbReference>
<dbReference type="Gene3D" id="3.30.9.10">
    <property type="entry name" value="D-Amino Acid Oxidase, subunit A, domain 2"/>
    <property type="match status" value="1"/>
</dbReference>
<evidence type="ECO:0000256" key="4">
    <source>
        <dbReference type="ARBA" id="ARBA00023002"/>
    </source>
</evidence>
<evidence type="ECO:0000313" key="7">
    <source>
        <dbReference type="EMBL" id="KAF2033436.1"/>
    </source>
</evidence>
<dbReference type="InterPro" id="IPR050641">
    <property type="entry name" value="RIFMO-like"/>
</dbReference>
<dbReference type="GO" id="GO:0071949">
    <property type="term" value="F:FAD binding"/>
    <property type="evidence" value="ECO:0007669"/>
    <property type="project" value="InterPro"/>
</dbReference>
<evidence type="ECO:0000256" key="1">
    <source>
        <dbReference type="ARBA" id="ARBA00007801"/>
    </source>
</evidence>
<dbReference type="SUPFAM" id="SSF52833">
    <property type="entry name" value="Thioredoxin-like"/>
    <property type="match status" value="1"/>
</dbReference>
<dbReference type="InterPro" id="IPR002938">
    <property type="entry name" value="FAD-bd"/>
</dbReference>
<dbReference type="InterPro" id="IPR036249">
    <property type="entry name" value="Thioredoxin-like_sf"/>
</dbReference>
<dbReference type="EMBL" id="ML978166">
    <property type="protein sequence ID" value="KAF2033436.1"/>
    <property type="molecule type" value="Genomic_DNA"/>
</dbReference>
<feature type="domain" description="FAD-binding" evidence="5">
    <location>
        <begin position="11"/>
        <end position="366"/>
    </location>
</feature>
<evidence type="ECO:0000256" key="2">
    <source>
        <dbReference type="ARBA" id="ARBA00022630"/>
    </source>
</evidence>
<feature type="domain" description="Phenol hydroxylase-like C-terminal dimerisation" evidence="6">
    <location>
        <begin position="525"/>
        <end position="578"/>
    </location>
</feature>
<proteinExistence type="inferred from homology"/>
<evidence type="ECO:0000259" key="6">
    <source>
        <dbReference type="Pfam" id="PF07976"/>
    </source>
</evidence>
<dbReference type="SUPFAM" id="SSF54373">
    <property type="entry name" value="FAD-linked reductases, C-terminal domain"/>
    <property type="match status" value="1"/>
</dbReference>
<protein>
    <submittedName>
        <fullName evidence="7">FAD/NAD(P)-binding domain-containing protein</fullName>
    </submittedName>
</protein>
<dbReference type="Pfam" id="PF01494">
    <property type="entry name" value="FAD_binding_3"/>
    <property type="match status" value="1"/>
</dbReference>
<evidence type="ECO:0000256" key="3">
    <source>
        <dbReference type="ARBA" id="ARBA00022827"/>
    </source>
</evidence>
<sequence length="588" mass="64522">MSTSESSIEHVDVLVVGGGPVGLITAYQLARNLPHSTHKIKIIEKYAKSSQDQYGRAITLFPRSSEMLDQLGLADQLAQQCFACRQTVNYDKDGNETQGRGWSFMEDMKDTKWDFALVLRQKYQEEIFRAALKRHGVALDAPYALTAIEVLKDVAPGGHRVLATIEHGTTKVKIMCKYLVGADGGKSFVRRAMDIPFDGTSSEDKWVRVDGVIETDLPKPRTYCAIESTTHGNVLWAALDHGATRIGYAFTAERQKAYKDFDEAAAVKEAIASVKPFSLKFKTVDWWTIYVVGQRIARSFFINDCIFLAGDACHTHSSGAAQGMNTGIHDAVNLGWKLSLVLQGLAKTSLLETYEPERLPNVQKLINYDKDISRLMTMQLPENWTGDPDADPNEILGHVMKEAATFSSGLGIFYEPDTYLNLAQTSGLSSVLAGQRAPDVPLQKPATFESTRLQVETPNTATFYVTLFAGDVAVTKLLLAAFTEAVSKLPWLFDADLPISWLSIFAGPGGPSAFETLGGMPFGRVFYDEDHSAHQRYGIDVEKGAVIGLRPDGWVGTVVEMDGGAAEKLERYFGRFLAGASSTSSAKL</sequence>
<dbReference type="GO" id="GO:0016709">
    <property type="term" value="F:oxidoreductase activity, acting on paired donors, with incorporation or reduction of molecular oxygen, NAD(P)H as one donor, and incorporation of one atom of oxygen"/>
    <property type="evidence" value="ECO:0007669"/>
    <property type="project" value="UniProtKB-ARBA"/>
</dbReference>
<comment type="similarity">
    <text evidence="1">Belongs to the PheA/TfdB FAD monooxygenase family.</text>
</comment>
<dbReference type="PANTHER" id="PTHR43004:SF5">
    <property type="entry name" value="FAD-BINDING DOMAIN-CONTAINING PROTEIN"/>
    <property type="match status" value="1"/>
</dbReference>
<dbReference type="Gene3D" id="3.50.50.60">
    <property type="entry name" value="FAD/NAD(P)-binding domain"/>
    <property type="match status" value="1"/>
</dbReference>
<keyword evidence="8" id="KW-1185">Reference proteome</keyword>
<evidence type="ECO:0000313" key="8">
    <source>
        <dbReference type="Proteomes" id="UP000799777"/>
    </source>
</evidence>
<dbReference type="InterPro" id="IPR038220">
    <property type="entry name" value="PHOX_C_sf"/>
</dbReference>
<reference evidence="7" key="1">
    <citation type="journal article" date="2020" name="Stud. Mycol.">
        <title>101 Dothideomycetes genomes: a test case for predicting lifestyles and emergence of pathogens.</title>
        <authorList>
            <person name="Haridas S."/>
            <person name="Albert R."/>
            <person name="Binder M."/>
            <person name="Bloem J."/>
            <person name="Labutti K."/>
            <person name="Salamov A."/>
            <person name="Andreopoulos B."/>
            <person name="Baker S."/>
            <person name="Barry K."/>
            <person name="Bills G."/>
            <person name="Bluhm B."/>
            <person name="Cannon C."/>
            <person name="Castanera R."/>
            <person name="Culley D."/>
            <person name="Daum C."/>
            <person name="Ezra D."/>
            <person name="Gonzalez J."/>
            <person name="Henrissat B."/>
            <person name="Kuo A."/>
            <person name="Liang C."/>
            <person name="Lipzen A."/>
            <person name="Lutzoni F."/>
            <person name="Magnuson J."/>
            <person name="Mondo S."/>
            <person name="Nolan M."/>
            <person name="Ohm R."/>
            <person name="Pangilinan J."/>
            <person name="Park H.-J."/>
            <person name="Ramirez L."/>
            <person name="Alfaro M."/>
            <person name="Sun H."/>
            <person name="Tritt A."/>
            <person name="Yoshinaga Y."/>
            <person name="Zwiers L.-H."/>
            <person name="Turgeon B."/>
            <person name="Goodwin S."/>
            <person name="Spatafora J."/>
            <person name="Crous P."/>
            <person name="Grigoriev I."/>
        </authorList>
    </citation>
    <scope>NUCLEOTIDE SEQUENCE</scope>
    <source>
        <strain evidence="7">CBS 110217</strain>
    </source>
</reference>
<dbReference type="SUPFAM" id="SSF51905">
    <property type="entry name" value="FAD/NAD(P)-binding domain"/>
    <property type="match status" value="1"/>
</dbReference>
<dbReference type="Gene3D" id="3.40.30.20">
    <property type="match status" value="1"/>
</dbReference>
<dbReference type="PANTHER" id="PTHR43004">
    <property type="entry name" value="TRK SYSTEM POTASSIUM UPTAKE PROTEIN"/>
    <property type="match status" value="1"/>
</dbReference>
<comment type="caution">
    <text evidence="7">The sequence shown here is derived from an EMBL/GenBank/DDBJ whole genome shotgun (WGS) entry which is preliminary data.</text>
</comment>
<dbReference type="OrthoDB" id="1716816at2759"/>
<accession>A0A9P4LN51</accession>
<dbReference type="InterPro" id="IPR012941">
    <property type="entry name" value="Phe_hydrox_C_dim_dom"/>
</dbReference>
<keyword evidence="4" id="KW-0560">Oxidoreductase</keyword>
<evidence type="ECO:0000259" key="5">
    <source>
        <dbReference type="Pfam" id="PF01494"/>
    </source>
</evidence>
<dbReference type="Pfam" id="PF07976">
    <property type="entry name" value="Phe_hydrox_dim"/>
    <property type="match status" value="1"/>
</dbReference>
<name>A0A9P4LN51_9PLEO</name>
<gene>
    <name evidence="7" type="ORF">EK21DRAFT_98162</name>
</gene>
<organism evidence="7 8">
    <name type="scientific">Setomelanomma holmii</name>
    <dbReference type="NCBI Taxonomy" id="210430"/>
    <lineage>
        <taxon>Eukaryota</taxon>
        <taxon>Fungi</taxon>
        <taxon>Dikarya</taxon>
        <taxon>Ascomycota</taxon>
        <taxon>Pezizomycotina</taxon>
        <taxon>Dothideomycetes</taxon>
        <taxon>Pleosporomycetidae</taxon>
        <taxon>Pleosporales</taxon>
        <taxon>Pleosporineae</taxon>
        <taxon>Phaeosphaeriaceae</taxon>
        <taxon>Setomelanomma</taxon>
    </lineage>
</organism>
<dbReference type="AlphaFoldDB" id="A0A9P4LN51"/>
<dbReference type="InterPro" id="IPR036188">
    <property type="entry name" value="FAD/NAD-bd_sf"/>
</dbReference>